<evidence type="ECO:0000256" key="3">
    <source>
        <dbReference type="ARBA" id="ARBA00022617"/>
    </source>
</evidence>
<comment type="cofactor">
    <cofactor evidence="12">
        <name>FAD</name>
        <dbReference type="ChEBI" id="CHEBI:57692"/>
    </cofactor>
    <cofactor evidence="12">
        <name>FMN</name>
        <dbReference type="ChEBI" id="CHEBI:58210"/>
    </cofactor>
</comment>
<dbReference type="InterPro" id="IPR001128">
    <property type="entry name" value="Cyt_P450"/>
</dbReference>
<dbReference type="InterPro" id="IPR017972">
    <property type="entry name" value="Cyt_P450_CS"/>
</dbReference>
<dbReference type="Gene3D" id="3.40.50.360">
    <property type="match status" value="1"/>
</dbReference>
<dbReference type="InterPro" id="IPR003097">
    <property type="entry name" value="CysJ-like_FAD-binding"/>
</dbReference>
<keyword evidence="4 12" id="KW-0285">Flavoprotein</keyword>
<organism evidence="16 18">
    <name type="scientific">Ralstonia mannitolilytica</name>
    <dbReference type="NCBI Taxonomy" id="105219"/>
    <lineage>
        <taxon>Bacteria</taxon>
        <taxon>Pseudomonadati</taxon>
        <taxon>Pseudomonadota</taxon>
        <taxon>Betaproteobacteria</taxon>
        <taxon>Burkholderiales</taxon>
        <taxon>Burkholderiaceae</taxon>
        <taxon>Ralstonia</taxon>
    </lineage>
</organism>
<evidence type="ECO:0000313" key="18">
    <source>
        <dbReference type="Proteomes" id="UP001190002"/>
    </source>
</evidence>
<comment type="similarity">
    <text evidence="1 12">In the N-terminal section; belongs to the cytochrome P450 family.</text>
</comment>
<keyword evidence="7 12" id="KW-0274">FAD</keyword>
<dbReference type="GO" id="GO:0020037">
    <property type="term" value="F:heme binding"/>
    <property type="evidence" value="ECO:0007669"/>
    <property type="project" value="UniProtKB-UniRule"/>
</dbReference>
<keyword evidence="6 12" id="KW-0479">Metal-binding</keyword>
<dbReference type="Gene3D" id="2.40.30.10">
    <property type="entry name" value="Translation factors"/>
    <property type="match status" value="2"/>
</dbReference>
<dbReference type="Pfam" id="PF00667">
    <property type="entry name" value="FAD_binding_1"/>
    <property type="match status" value="1"/>
</dbReference>
<evidence type="ECO:0000259" key="14">
    <source>
        <dbReference type="PROSITE" id="PS50902"/>
    </source>
</evidence>
<dbReference type="SUPFAM" id="SSF63380">
    <property type="entry name" value="Riboflavin synthase domain-like"/>
    <property type="match status" value="1"/>
</dbReference>
<dbReference type="GO" id="GO:0050660">
    <property type="term" value="F:flavin adenine dinucleotide binding"/>
    <property type="evidence" value="ECO:0007669"/>
    <property type="project" value="TreeGrafter"/>
</dbReference>
<dbReference type="GO" id="GO:0005829">
    <property type="term" value="C:cytosol"/>
    <property type="evidence" value="ECO:0007669"/>
    <property type="project" value="TreeGrafter"/>
</dbReference>
<evidence type="ECO:0000256" key="5">
    <source>
        <dbReference type="ARBA" id="ARBA00022643"/>
    </source>
</evidence>
<keyword evidence="9 12" id="KW-0560">Oxidoreductase</keyword>
<dbReference type="PROSITE" id="PS51384">
    <property type="entry name" value="FAD_FR"/>
    <property type="match status" value="1"/>
</dbReference>
<dbReference type="EMBL" id="CATVXE010000008">
    <property type="protein sequence ID" value="CAJ0683317.1"/>
    <property type="molecule type" value="Genomic_DNA"/>
</dbReference>
<keyword evidence="10 12" id="KW-0408">Iron</keyword>
<dbReference type="InterPro" id="IPR017927">
    <property type="entry name" value="FAD-bd_FR_type"/>
</dbReference>
<dbReference type="PANTHER" id="PTHR19384:SF17">
    <property type="entry name" value="NADPH--CYTOCHROME P450 REDUCTASE"/>
    <property type="match status" value="1"/>
</dbReference>
<evidence type="ECO:0000313" key="19">
    <source>
        <dbReference type="Proteomes" id="UP001190452"/>
    </source>
</evidence>
<dbReference type="InterPro" id="IPR017938">
    <property type="entry name" value="Riboflavin_synthase-like_b-brl"/>
</dbReference>
<evidence type="ECO:0000256" key="6">
    <source>
        <dbReference type="ARBA" id="ARBA00022723"/>
    </source>
</evidence>
<dbReference type="EMBL" id="CAUDKV010000008">
    <property type="protein sequence ID" value="CAJ0870275.1"/>
    <property type="molecule type" value="Genomic_DNA"/>
</dbReference>
<dbReference type="InterPro" id="IPR036396">
    <property type="entry name" value="Cyt_P450_sf"/>
</dbReference>
<dbReference type="Pfam" id="PF00175">
    <property type="entry name" value="NAD_binding_1"/>
    <property type="match status" value="1"/>
</dbReference>
<dbReference type="Pfam" id="PF00258">
    <property type="entry name" value="Flavodoxin_1"/>
    <property type="match status" value="1"/>
</dbReference>
<evidence type="ECO:0000256" key="10">
    <source>
        <dbReference type="ARBA" id="ARBA00023004"/>
    </source>
</evidence>
<dbReference type="Pfam" id="PF00067">
    <property type="entry name" value="p450"/>
    <property type="match status" value="1"/>
</dbReference>
<keyword evidence="19" id="KW-1185">Reference proteome</keyword>
<dbReference type="GO" id="GO:0010181">
    <property type="term" value="F:FMN binding"/>
    <property type="evidence" value="ECO:0007669"/>
    <property type="project" value="UniProtKB-UniRule"/>
</dbReference>
<dbReference type="PRINTS" id="PR00385">
    <property type="entry name" value="P450"/>
</dbReference>
<sequence>MRSASELPANVSAMVDPKAEPIPQPKGLPWLGNLLQLPKDRLAQTLLETSRHFPQGLYQLDFAGRRVPFVYAADLVAELSDETRFRKLIGPPLSFLRAGAGDGLFTAHHDEPNWGKAHRILLPAFSQRAMKGYFDVMLEVANALADKWARQGPEADIAVADDMTRLTLDTISLAGFGYRFDSFNTPKLHPFLAAMVGVLSEAMGKLTRLPLKDRFMREHHRRFAQDVAAMHALVDEVIRARRHAPGGATGASDLLGLMLNARDPMTDEPLDDTNIRFQVITFLIAGHETTSGLLTFALYMLLRHPAVLAQAYAEVDRVLPGDTVPQYAHLARLDVIERVLKETLRLWPTAPSFAVAPYEDTRIGGRYVIRKDQRVVTLLLGLHRDPAVWARPEVFDIDRFLPENEARLHPHAYKPFGNGERACIGRQFALTEAKLALAVILQRFALSDPYDYGFRIKETLTLKPDGFRLRARLRNAHERLSVAMPARADADTQPDAEAALAGGGEPMHVLYGGSLGTCQDIAEQLAATASRAGFDAKVAPLDTIADALPQHGTLIVVAATYNGRAPDSARTLEARLDASDARTPQASGLRYAVLGCGNSQWPAFQAFPKRVEAMLAASGAQAIVPRGEADGNAGFDAAVDAWIRGLWNALGARQAHAEGPSVSVRYIAPDAVRAATLPPAARAMTVLGNDELVSDPTGLWDFTQEAPRGPTRHITVRLPDGQTYATGDHLAIYPRNADDRVDAAIARLGLEGDALVTLTARHAHVRHLPLGQPVSVRQLLRDFVELQDAATVRDIAALHAATRCPFTRGQLAVWLEGDEAARRFDQDVQAAHVSVLDLLIRFPAIELSLEAFLARLGAMRPRFYSIASSPRVSPQVVSLTVGTVSGPAWSGAGMYRGTASNYLMQLQPGAEIAAAVRTPNPPFAPEADASTPMVLIGAGTGIAPFRGFLEERAAQHAAGHAVATSLLCFGCRHPEHDFLYRDMLRAWEDAGVVRVFPAYSCVPGHPHRFVQHALWDARDAVWAAFDAGATLYVCGDGRAMAPAVRDTLIRMHQARHGSDLATASDWLAAQMQAGRYRQDVFN</sequence>
<dbReference type="CDD" id="cd06206">
    <property type="entry name" value="bifunctional_CYPOR"/>
    <property type="match status" value="1"/>
</dbReference>
<keyword evidence="3 12" id="KW-0349">Heme</keyword>
<dbReference type="PANTHER" id="PTHR19384">
    <property type="entry name" value="NITRIC OXIDE SYNTHASE-RELATED"/>
    <property type="match status" value="1"/>
</dbReference>
<evidence type="ECO:0000256" key="2">
    <source>
        <dbReference type="ARBA" id="ARBA00022448"/>
    </source>
</evidence>
<keyword evidence="11 12" id="KW-0503">Monooxygenase</keyword>
<comment type="catalytic activity">
    <reaction evidence="12">
        <text>an organic molecule + reduced [NADPH--hemoprotein reductase] + O2 = an alcohol + oxidized [NADPH--hemoprotein reductase] + H2O + H(+)</text>
        <dbReference type="Rhea" id="RHEA:17149"/>
        <dbReference type="Rhea" id="RHEA-COMP:11964"/>
        <dbReference type="Rhea" id="RHEA-COMP:11965"/>
        <dbReference type="ChEBI" id="CHEBI:15377"/>
        <dbReference type="ChEBI" id="CHEBI:15378"/>
        <dbReference type="ChEBI" id="CHEBI:15379"/>
        <dbReference type="ChEBI" id="CHEBI:30879"/>
        <dbReference type="ChEBI" id="CHEBI:57618"/>
        <dbReference type="ChEBI" id="CHEBI:58210"/>
        <dbReference type="ChEBI" id="CHEBI:142491"/>
        <dbReference type="EC" id="1.14.14.1"/>
    </reaction>
</comment>
<evidence type="ECO:0000313" key="17">
    <source>
        <dbReference type="EMBL" id="CAJ0870275.1"/>
    </source>
</evidence>
<keyword evidence="8 12" id="KW-0521">NADP</keyword>
<evidence type="ECO:0000259" key="15">
    <source>
        <dbReference type="PROSITE" id="PS51384"/>
    </source>
</evidence>
<dbReference type="Gene3D" id="3.40.50.80">
    <property type="entry name" value="Nucleotide-binding domain of ferredoxin-NADP reductase (FNR) module"/>
    <property type="match status" value="1"/>
</dbReference>
<dbReference type="SUPFAM" id="SSF48264">
    <property type="entry name" value="Cytochrome P450"/>
    <property type="match status" value="1"/>
</dbReference>
<dbReference type="InterPro" id="IPR029039">
    <property type="entry name" value="Flavoprotein-like_sf"/>
</dbReference>
<dbReference type="InterPro" id="IPR008254">
    <property type="entry name" value="Flavodoxin/NO_synth"/>
</dbReference>
<dbReference type="GO" id="GO:0070330">
    <property type="term" value="F:aromatase activity"/>
    <property type="evidence" value="ECO:0007669"/>
    <property type="project" value="UniProtKB-UniRule"/>
</dbReference>
<comment type="cofactor">
    <cofactor evidence="12 13">
        <name>heme</name>
        <dbReference type="ChEBI" id="CHEBI:30413"/>
    </cofactor>
</comment>
<dbReference type="PROSITE" id="PS00086">
    <property type="entry name" value="CYTOCHROME_P450"/>
    <property type="match status" value="1"/>
</dbReference>
<dbReference type="PRINTS" id="PR00463">
    <property type="entry name" value="EP450I"/>
</dbReference>
<dbReference type="InterPro" id="IPR023206">
    <property type="entry name" value="Bifunctional_P450_P450_red"/>
</dbReference>
<evidence type="ECO:0000256" key="4">
    <source>
        <dbReference type="ARBA" id="ARBA00022630"/>
    </source>
</evidence>
<evidence type="ECO:0000256" key="11">
    <source>
        <dbReference type="ARBA" id="ARBA00023033"/>
    </source>
</evidence>
<reference evidence="16 19" key="1">
    <citation type="submission" date="2023-07" db="EMBL/GenBank/DDBJ databases">
        <authorList>
            <person name="Peeters C."/>
        </authorList>
    </citation>
    <scope>NUCLEOTIDE SEQUENCE</scope>
    <source>
        <strain evidence="17 19">R-77569</strain>
        <strain evidence="16">R-77591</strain>
    </source>
</reference>
<dbReference type="RefSeq" id="WP_222328434.1">
    <property type="nucleotide sequence ID" value="NZ_CATVXE010000008.1"/>
</dbReference>
<dbReference type="Proteomes" id="UP001190002">
    <property type="component" value="Unassembled WGS sequence"/>
</dbReference>
<protein>
    <recommendedName>
        <fullName evidence="12">Bifunctional cytochrome P450/NADPH--P450 reductase</fullName>
    </recommendedName>
    <domain>
        <recommendedName>
            <fullName evidence="12">Cytochrome P450</fullName>
            <ecNumber evidence="12">1.14.14.1</ecNumber>
        </recommendedName>
    </domain>
    <domain>
        <recommendedName>
            <fullName evidence="12">NADPH--cytochrome P450 reductase</fullName>
            <ecNumber evidence="12">1.6.2.4</ecNumber>
        </recommendedName>
    </domain>
</protein>
<dbReference type="PROSITE" id="PS50902">
    <property type="entry name" value="FLAVODOXIN_LIKE"/>
    <property type="match status" value="1"/>
</dbReference>
<dbReference type="Proteomes" id="UP001190452">
    <property type="component" value="Unassembled WGS sequence"/>
</dbReference>
<dbReference type="SUPFAM" id="SSF52343">
    <property type="entry name" value="Ferredoxin reductase-like, C-terminal NADP-linked domain"/>
    <property type="match status" value="1"/>
</dbReference>
<evidence type="ECO:0000256" key="1">
    <source>
        <dbReference type="ARBA" id="ARBA00010018"/>
    </source>
</evidence>
<feature type="binding site" description="axial binding residue" evidence="13">
    <location>
        <position position="423"/>
    </location>
    <ligand>
        <name>heme</name>
        <dbReference type="ChEBI" id="CHEBI:30413"/>
    </ligand>
    <ligandPart>
        <name>Fe</name>
        <dbReference type="ChEBI" id="CHEBI:18248"/>
    </ligandPart>
</feature>
<accession>A0AAD2ARK6</accession>
<dbReference type="FunFam" id="1.10.630.10:FF:000040">
    <property type="entry name" value="Bifunctional cytochrome P450/NADPH--P450 reductase"/>
    <property type="match status" value="1"/>
</dbReference>
<dbReference type="InterPro" id="IPR002401">
    <property type="entry name" value="Cyt_P450_E_grp-I"/>
</dbReference>
<dbReference type="GO" id="GO:0003958">
    <property type="term" value="F:NADPH-hemoprotein reductase activity"/>
    <property type="evidence" value="ECO:0007669"/>
    <property type="project" value="UniProtKB-UniRule"/>
</dbReference>
<keyword evidence="12" id="KW-0249">Electron transport</keyword>
<dbReference type="SUPFAM" id="SSF52218">
    <property type="entry name" value="Flavoproteins"/>
    <property type="match status" value="1"/>
</dbReference>
<evidence type="ECO:0000256" key="9">
    <source>
        <dbReference type="ARBA" id="ARBA00023002"/>
    </source>
</evidence>
<dbReference type="InterPro" id="IPR023173">
    <property type="entry name" value="NADPH_Cyt_P450_Rdtase_alpha"/>
</dbReference>
<feature type="domain" description="FAD-binding FR-type" evidence="15">
    <location>
        <begin position="679"/>
        <end position="926"/>
    </location>
</feature>
<dbReference type="CDD" id="cd11068">
    <property type="entry name" value="CYP120A1"/>
    <property type="match status" value="1"/>
</dbReference>
<dbReference type="Gene3D" id="1.20.990.10">
    <property type="entry name" value="NADPH-cytochrome p450 Reductase, Chain A, domain 3"/>
    <property type="match status" value="1"/>
</dbReference>
<evidence type="ECO:0000256" key="8">
    <source>
        <dbReference type="ARBA" id="ARBA00022857"/>
    </source>
</evidence>
<keyword evidence="2 12" id="KW-0813">Transport</keyword>
<evidence type="ECO:0000313" key="16">
    <source>
        <dbReference type="EMBL" id="CAJ0683317.1"/>
    </source>
</evidence>
<dbReference type="InterPro" id="IPR039261">
    <property type="entry name" value="FNR_nucleotide-bd"/>
</dbReference>
<dbReference type="EC" id="1.14.14.1" evidence="12"/>
<comment type="catalytic activity">
    <reaction evidence="12">
        <text>2 oxidized [cytochrome P450] + NADPH = 2 reduced [cytochrome P450] + NADP(+) + H(+)</text>
        <dbReference type="Rhea" id="RHEA:24040"/>
        <dbReference type="Rhea" id="RHEA-COMP:14627"/>
        <dbReference type="Rhea" id="RHEA-COMP:14628"/>
        <dbReference type="ChEBI" id="CHEBI:15378"/>
        <dbReference type="ChEBI" id="CHEBI:55376"/>
        <dbReference type="ChEBI" id="CHEBI:57783"/>
        <dbReference type="ChEBI" id="CHEBI:58349"/>
        <dbReference type="ChEBI" id="CHEBI:60344"/>
        <dbReference type="EC" id="1.6.2.4"/>
    </reaction>
</comment>
<feature type="domain" description="Flavodoxin-like" evidence="14">
    <location>
        <begin position="507"/>
        <end position="647"/>
    </location>
</feature>
<evidence type="ECO:0000256" key="12">
    <source>
        <dbReference type="PIRNR" id="PIRNR000209"/>
    </source>
</evidence>
<dbReference type="InterPro" id="IPR001433">
    <property type="entry name" value="OxRdtase_FAD/NAD-bd"/>
</dbReference>
<gene>
    <name evidence="16" type="primary">cypB</name>
    <name evidence="17" type="ORF">R77569_02239</name>
    <name evidence="16" type="ORF">R77591_02255</name>
</gene>
<keyword evidence="5 12" id="KW-0288">FMN</keyword>
<dbReference type="GO" id="GO:0005506">
    <property type="term" value="F:iron ion binding"/>
    <property type="evidence" value="ECO:0007669"/>
    <property type="project" value="UniProtKB-UniRule"/>
</dbReference>
<dbReference type="Gene3D" id="1.10.630.10">
    <property type="entry name" value="Cytochrome P450"/>
    <property type="match status" value="1"/>
</dbReference>
<dbReference type="EC" id="1.6.2.4" evidence="12"/>
<comment type="caution">
    <text evidence="16">The sequence shown here is derived from an EMBL/GenBank/DDBJ whole genome shotgun (WGS) entry which is preliminary data.</text>
</comment>
<dbReference type="PIRSF" id="PIRSF000209">
    <property type="entry name" value="Bifunctional_P450_P450R"/>
    <property type="match status" value="1"/>
</dbReference>
<evidence type="ECO:0000256" key="7">
    <source>
        <dbReference type="ARBA" id="ARBA00022827"/>
    </source>
</evidence>
<name>A0AAD2ARK6_9RALS</name>
<dbReference type="AlphaFoldDB" id="A0AAD2ARK6"/>
<evidence type="ECO:0000256" key="13">
    <source>
        <dbReference type="PIRSR" id="PIRSR000209-1"/>
    </source>
</evidence>
<proteinExistence type="inferred from homology"/>